<dbReference type="EMBL" id="BAND01000164">
    <property type="protein sequence ID" value="GAJ30533.1"/>
    <property type="molecule type" value="Genomic_DNA"/>
</dbReference>
<sequence>MDCLIVAAGQGSRLQSKGPLKPLVTIGGAPLIEHVILSASAAGATRFTVVSGYEGERLRAALDALAARSGLTIGHVINDAWRGANGLSVLKAREAMGGRPFLLTMCDHLADPAIMRGLIAAPPVADSVTLGVDYNVDAPLNDPEDATRVLCEDGRILAIGKLMERYNAFDTGIFLCTAAFFPALEASAAAGDDSISGAMRVLAGQGRALAHDIGDRPWIDVDDEIAYGKAEALLAAGRL</sequence>
<evidence type="ECO:0000256" key="1">
    <source>
        <dbReference type="ARBA" id="ARBA00022679"/>
    </source>
</evidence>
<keyword evidence="1 5" id="KW-0808">Transferase</keyword>
<dbReference type="Pfam" id="PF12804">
    <property type="entry name" value="NTP_transf_3"/>
    <property type="match status" value="1"/>
</dbReference>
<dbReference type="InterPro" id="IPR050065">
    <property type="entry name" value="GlmU-like"/>
</dbReference>
<evidence type="ECO:0000256" key="3">
    <source>
        <dbReference type="ARBA" id="ARBA00022842"/>
    </source>
</evidence>
<dbReference type="AlphaFoldDB" id="A0A023D8S7"/>
<dbReference type="SUPFAM" id="SSF53448">
    <property type="entry name" value="Nucleotide-diphospho-sugar transferases"/>
    <property type="match status" value="1"/>
</dbReference>
<comment type="caution">
    <text evidence="5">The sequence shown here is derived from an EMBL/GenBank/DDBJ whole genome shotgun (WGS) entry which is preliminary data.</text>
</comment>
<dbReference type="InterPro" id="IPR029044">
    <property type="entry name" value="Nucleotide-diphossugar_trans"/>
</dbReference>
<evidence type="ECO:0000313" key="6">
    <source>
        <dbReference type="Proteomes" id="UP000019760"/>
    </source>
</evidence>
<dbReference type="Proteomes" id="UP000019760">
    <property type="component" value="Unassembled WGS sequence"/>
</dbReference>
<dbReference type="PANTHER" id="PTHR43584:SF8">
    <property type="entry name" value="N-ACETYLMURAMATE ALPHA-1-PHOSPHATE URIDYLYLTRANSFERASE"/>
    <property type="match status" value="1"/>
</dbReference>
<keyword evidence="6" id="KW-1185">Reference proteome</keyword>
<dbReference type="Gene3D" id="3.90.550.10">
    <property type="entry name" value="Spore Coat Polysaccharide Biosynthesis Protein SpsA, Chain A"/>
    <property type="match status" value="1"/>
</dbReference>
<keyword evidence="2" id="KW-0548">Nucleotidyltransferase</keyword>
<gene>
    <name evidence="5" type="ORF">Amme_172_002</name>
</gene>
<dbReference type="OrthoDB" id="9814110at2"/>
<accession>A0A023D8S7</accession>
<organism evidence="5 6">
    <name type="scientific">Acidomonas methanolica NBRC 104435</name>
    <dbReference type="NCBI Taxonomy" id="1231351"/>
    <lineage>
        <taxon>Bacteria</taxon>
        <taxon>Pseudomonadati</taxon>
        <taxon>Pseudomonadota</taxon>
        <taxon>Alphaproteobacteria</taxon>
        <taxon>Acetobacterales</taxon>
        <taxon>Acetobacteraceae</taxon>
        <taxon>Acidomonas</taxon>
    </lineage>
</organism>
<reference evidence="6" key="1">
    <citation type="journal article" date="2014" name="FEMS Microbiol. Lett.">
        <title>Draft Genomic DNA Sequence of the Facultatively Methylotrophic Bacterium Acidomonas methanolica type strain MB58.</title>
        <authorList>
            <person name="Higashiura N."/>
            <person name="Hadano H."/>
            <person name="Hirakawa H."/>
            <person name="Matsutani M."/>
            <person name="Takabe S."/>
            <person name="Matsushita K."/>
            <person name="Azuma Y."/>
        </authorList>
    </citation>
    <scope>NUCLEOTIDE SEQUENCE [LARGE SCALE GENOMIC DNA]</scope>
    <source>
        <strain evidence="6">MB58</strain>
    </source>
</reference>
<dbReference type="PANTHER" id="PTHR43584">
    <property type="entry name" value="NUCLEOTIDYL TRANSFERASE"/>
    <property type="match status" value="1"/>
</dbReference>
<evidence type="ECO:0000256" key="2">
    <source>
        <dbReference type="ARBA" id="ARBA00022695"/>
    </source>
</evidence>
<dbReference type="InterPro" id="IPR025877">
    <property type="entry name" value="MobA-like_NTP_Trfase"/>
</dbReference>
<dbReference type="GO" id="GO:0016779">
    <property type="term" value="F:nucleotidyltransferase activity"/>
    <property type="evidence" value="ECO:0007669"/>
    <property type="project" value="UniProtKB-KW"/>
</dbReference>
<dbReference type="RefSeq" id="WP_042061771.1">
    <property type="nucleotide sequence ID" value="NZ_BAND01000164.1"/>
</dbReference>
<reference evidence="5 6" key="2">
    <citation type="journal article" date="2014" name="FEMS Microbiol. Lett.">
        <title>Draft genomic DNA sequence of the facultatively methylotrophic bacterium Acidomonas methanolica type strain MB58.</title>
        <authorList>
            <person name="Higashiura N."/>
            <person name="Hadano H."/>
            <person name="Hirakawa H."/>
            <person name="Matsutani M."/>
            <person name="Takabe S."/>
            <person name="Matsushita K."/>
            <person name="Azuma Y."/>
        </authorList>
    </citation>
    <scope>NUCLEOTIDE SEQUENCE [LARGE SCALE GENOMIC DNA]</scope>
    <source>
        <strain evidence="5 6">MB58</strain>
    </source>
</reference>
<feature type="domain" description="MobA-like NTP transferase" evidence="4">
    <location>
        <begin position="3"/>
        <end position="122"/>
    </location>
</feature>
<evidence type="ECO:0000259" key="4">
    <source>
        <dbReference type="Pfam" id="PF12804"/>
    </source>
</evidence>
<proteinExistence type="predicted"/>
<evidence type="ECO:0000313" key="5">
    <source>
        <dbReference type="EMBL" id="GAJ30533.1"/>
    </source>
</evidence>
<name>A0A023D8S7_ACIMT</name>
<keyword evidence="3" id="KW-0460">Magnesium</keyword>
<protein>
    <submittedName>
        <fullName evidence="5">Nucleotidyltransferase</fullName>
    </submittedName>
</protein>